<evidence type="ECO:0000256" key="1">
    <source>
        <dbReference type="SAM" id="MobiDB-lite"/>
    </source>
</evidence>
<name>A0A2D3I5B9_9VIRU</name>
<protein>
    <submittedName>
        <fullName evidence="2">ORF1013</fullName>
    </submittedName>
</protein>
<accession>A0A2D3I5B9</accession>
<feature type="compositionally biased region" description="Low complexity" evidence="1">
    <location>
        <begin position="10"/>
        <end position="24"/>
    </location>
</feature>
<dbReference type="EMBL" id="MF768985">
    <property type="protein sequence ID" value="ATU83588.1"/>
    <property type="molecule type" value="Genomic_DNA"/>
</dbReference>
<feature type="region of interest" description="Disordered" evidence="1">
    <location>
        <begin position="6"/>
        <end position="37"/>
    </location>
</feature>
<evidence type="ECO:0000313" key="2">
    <source>
        <dbReference type="EMBL" id="ATU83588.1"/>
    </source>
</evidence>
<organism evidence="2">
    <name type="scientific">White spot syndrome virus</name>
    <dbReference type="NCBI Taxonomy" id="342409"/>
    <lineage>
        <taxon>Viruses</taxon>
        <taxon>Viruses incertae sedis</taxon>
        <taxon>Naldaviricetes</taxon>
        <taxon>Nimaviridae</taxon>
        <taxon>Whispovirus</taxon>
    </lineage>
</organism>
<sequence>MNIIFFPHTSSPLQSSSSSSPSLLNGESDGETPAETAGAEAAAALLLLFPISLSMKNVPEDRTPLFPPPLGPDDAFFLIVSKHLYSMYDDPLCSVSELTNPIVLSTLSNSTTK</sequence>
<dbReference type="Proteomes" id="UP000267516">
    <property type="component" value="Segment"/>
</dbReference>
<reference evidence="2" key="1">
    <citation type="journal article" date="2018" name="Aquaculture">
        <title>Complete genome sequence of a white spot syndrome virus associated with a disease incursion in Australia.</title>
        <authorList>
            <person name="Oakey J."/>
            <person name="Smith C.S."/>
        </authorList>
    </citation>
    <scope>NUCLEOTIDE SEQUENCE [LARGE SCALE GENOMIC DNA]</scope>
    <source>
        <strain evidence="2">WSSV-AU</strain>
    </source>
</reference>
<proteinExistence type="predicted"/>